<keyword evidence="3 6" id="KW-1133">Transmembrane helix</keyword>
<keyword evidence="6" id="KW-0869">Chloride channel</keyword>
<accession>A0A0N5CW58</accession>
<comment type="function">
    <text evidence="6">Forms chloride channels.</text>
</comment>
<dbReference type="PANTHER" id="PTHR10736">
    <property type="entry name" value="BESTROPHIN"/>
    <property type="match status" value="1"/>
</dbReference>
<evidence type="ECO:0000256" key="5">
    <source>
        <dbReference type="ARBA" id="ARBA00034769"/>
    </source>
</evidence>
<evidence type="ECO:0000256" key="6">
    <source>
        <dbReference type="RuleBase" id="RU363126"/>
    </source>
</evidence>
<dbReference type="PANTHER" id="PTHR10736:SF0">
    <property type="entry name" value="BESTROPHIN HOMOLOG"/>
    <property type="match status" value="1"/>
</dbReference>
<feature type="transmembrane region" description="Helical" evidence="6">
    <location>
        <begin position="267"/>
        <end position="284"/>
    </location>
</feature>
<dbReference type="OrthoDB" id="201595at2759"/>
<feature type="transmembrane region" description="Helical" evidence="6">
    <location>
        <begin position="73"/>
        <end position="90"/>
    </location>
</feature>
<evidence type="ECO:0000313" key="7">
    <source>
        <dbReference type="EMBL" id="VDN01695.1"/>
    </source>
</evidence>
<evidence type="ECO:0000256" key="1">
    <source>
        <dbReference type="ARBA" id="ARBA00004370"/>
    </source>
</evidence>
<sequence>MTVSYHLHLASVSSLTFLHVLFRWKGSVWKQIYKELLVWITTFLIISLFYRYLLSNQHKTIFEKLIKYFNDRLNYIPTTFILGFFVHIILSRWSAIFHNMGYIESYALFTSNYISGTDLESKVLRETIARYMCLTQVLVFRDISISVRKRFPNIDSIINAGIITVEEKKILDIIKLQYNKYWVPIRWIHNIAQVARDQQRITNDIMYCKLLNQFRHDLQLLCNYDWVPLPLVYTQAVFLAIYVYFFVCLLSRQFISNNEVSFFKLDLIIPIMTTIQFIFYTGWLKIAQALINPFGDDDDDFECNYLIDKNITVRYYYNYDYTVKRLSFLQTCNSNNRHSCANTTCILFN</sequence>
<keyword evidence="6" id="KW-0406">Ion transport</keyword>
<keyword evidence="4 6" id="KW-0472">Membrane</keyword>
<dbReference type="Proteomes" id="UP000276776">
    <property type="component" value="Unassembled WGS sequence"/>
</dbReference>
<keyword evidence="6" id="KW-0868">Chloride</keyword>
<evidence type="ECO:0000313" key="9">
    <source>
        <dbReference type="WBParaSite" id="TCLT_0000457301-mRNA-1"/>
    </source>
</evidence>
<gene>
    <name evidence="7" type="ORF">TCLT_LOCUS4562</name>
</gene>
<dbReference type="GO" id="GO:0034707">
    <property type="term" value="C:chloride channel complex"/>
    <property type="evidence" value="ECO:0007669"/>
    <property type="project" value="UniProtKB-KW"/>
</dbReference>
<dbReference type="GO" id="GO:0005886">
    <property type="term" value="C:plasma membrane"/>
    <property type="evidence" value="ECO:0007669"/>
    <property type="project" value="UniProtKB-SubCell"/>
</dbReference>
<dbReference type="Pfam" id="PF01062">
    <property type="entry name" value="Bestrophin"/>
    <property type="match status" value="1"/>
</dbReference>
<dbReference type="InterPro" id="IPR000615">
    <property type="entry name" value="Bestrophin"/>
</dbReference>
<keyword evidence="8" id="KW-1185">Reference proteome</keyword>
<feature type="transmembrane region" description="Helical" evidence="6">
    <location>
        <begin position="236"/>
        <end position="255"/>
    </location>
</feature>
<reference evidence="9" key="1">
    <citation type="submission" date="2017-02" db="UniProtKB">
        <authorList>
            <consortium name="WormBaseParasite"/>
        </authorList>
    </citation>
    <scope>IDENTIFICATION</scope>
</reference>
<dbReference type="STRING" id="103827.A0A0N5CW58"/>
<keyword evidence="6" id="KW-1003">Cell membrane</keyword>
<evidence type="ECO:0000256" key="4">
    <source>
        <dbReference type="ARBA" id="ARBA00023136"/>
    </source>
</evidence>
<dbReference type="GO" id="GO:0005254">
    <property type="term" value="F:chloride channel activity"/>
    <property type="evidence" value="ECO:0007669"/>
    <property type="project" value="UniProtKB-KW"/>
</dbReference>
<dbReference type="WBParaSite" id="TCLT_0000457301-mRNA-1">
    <property type="protein sequence ID" value="TCLT_0000457301-mRNA-1"/>
    <property type="gene ID" value="TCLT_0000457301"/>
</dbReference>
<keyword evidence="6" id="KW-0407">Ion channel</keyword>
<comment type="similarity">
    <text evidence="5 6">Belongs to the anion channel-forming bestrophin (TC 1.A.46) family. Calcium-sensitive chloride channel subfamily.</text>
</comment>
<name>A0A0N5CW58_THECL</name>
<organism evidence="9">
    <name type="scientific">Thelazia callipaeda</name>
    <name type="common">Oriental eyeworm</name>
    <name type="synonym">Parasitic nematode</name>
    <dbReference type="NCBI Taxonomy" id="103827"/>
    <lineage>
        <taxon>Eukaryota</taxon>
        <taxon>Metazoa</taxon>
        <taxon>Ecdysozoa</taxon>
        <taxon>Nematoda</taxon>
        <taxon>Chromadorea</taxon>
        <taxon>Rhabditida</taxon>
        <taxon>Spirurina</taxon>
        <taxon>Spiruromorpha</taxon>
        <taxon>Thelazioidea</taxon>
        <taxon>Thelaziidae</taxon>
        <taxon>Thelazia</taxon>
    </lineage>
</organism>
<feature type="transmembrane region" description="Helical" evidence="6">
    <location>
        <begin position="36"/>
        <end position="53"/>
    </location>
</feature>
<evidence type="ECO:0000256" key="2">
    <source>
        <dbReference type="ARBA" id="ARBA00022692"/>
    </source>
</evidence>
<dbReference type="InterPro" id="IPR021134">
    <property type="entry name" value="Bestrophin-like"/>
</dbReference>
<protein>
    <recommendedName>
        <fullName evidence="6">Bestrophin homolog</fullName>
    </recommendedName>
</protein>
<evidence type="ECO:0000256" key="3">
    <source>
        <dbReference type="ARBA" id="ARBA00022989"/>
    </source>
</evidence>
<evidence type="ECO:0000313" key="8">
    <source>
        <dbReference type="Proteomes" id="UP000276776"/>
    </source>
</evidence>
<dbReference type="OMA" id="CANTTCI"/>
<keyword evidence="6" id="KW-0813">Transport</keyword>
<dbReference type="EMBL" id="UYYF01004293">
    <property type="protein sequence ID" value="VDN01695.1"/>
    <property type="molecule type" value="Genomic_DNA"/>
</dbReference>
<keyword evidence="2 6" id="KW-0812">Transmembrane</keyword>
<reference evidence="7 8" key="2">
    <citation type="submission" date="2018-11" db="EMBL/GenBank/DDBJ databases">
        <authorList>
            <consortium name="Pathogen Informatics"/>
        </authorList>
    </citation>
    <scope>NUCLEOTIDE SEQUENCE [LARGE SCALE GENOMIC DNA]</scope>
</reference>
<proteinExistence type="inferred from homology"/>
<dbReference type="AlphaFoldDB" id="A0A0N5CW58"/>
<comment type="subcellular location">
    <subcellularLocation>
        <location evidence="6">Cell membrane</location>
        <topology evidence="6">Multi-pass membrane protein</topology>
    </subcellularLocation>
    <subcellularLocation>
        <location evidence="1">Membrane</location>
    </subcellularLocation>
</comment>
<feature type="transmembrane region" description="Helical" evidence="6">
    <location>
        <begin position="6"/>
        <end position="24"/>
    </location>
</feature>